<evidence type="ECO:0000313" key="13">
    <source>
        <dbReference type="EMBL" id="MFD2097293.1"/>
    </source>
</evidence>
<evidence type="ECO:0000256" key="10">
    <source>
        <dbReference type="SAM" id="SignalP"/>
    </source>
</evidence>
<proteinExistence type="inferred from homology"/>
<keyword evidence="2 8" id="KW-0813">Transport</keyword>
<feature type="domain" description="TonB-dependent receptor plug" evidence="12">
    <location>
        <begin position="52"/>
        <end position="165"/>
    </location>
</feature>
<dbReference type="RefSeq" id="WP_345340453.1">
    <property type="nucleotide sequence ID" value="NZ_BAABLI010000015.1"/>
</dbReference>
<dbReference type="Gene3D" id="2.40.170.20">
    <property type="entry name" value="TonB-dependent receptor, beta-barrel domain"/>
    <property type="match status" value="1"/>
</dbReference>
<reference evidence="14" key="1">
    <citation type="journal article" date="2019" name="Int. J. Syst. Evol. Microbiol.">
        <title>The Global Catalogue of Microorganisms (GCM) 10K type strain sequencing project: providing services to taxonomists for standard genome sequencing and annotation.</title>
        <authorList>
            <consortium name="The Broad Institute Genomics Platform"/>
            <consortium name="The Broad Institute Genome Sequencing Center for Infectious Disease"/>
            <person name="Wu L."/>
            <person name="Ma J."/>
        </authorList>
    </citation>
    <scope>NUCLEOTIDE SEQUENCE [LARGE SCALE GENOMIC DNA]</scope>
    <source>
        <strain evidence="14">CGMCC 1.10992</strain>
    </source>
</reference>
<comment type="caution">
    <text evidence="13">The sequence shown here is derived from an EMBL/GenBank/DDBJ whole genome shotgun (WGS) entry which is preliminary data.</text>
</comment>
<dbReference type="InterPro" id="IPR037066">
    <property type="entry name" value="Plug_dom_sf"/>
</dbReference>
<evidence type="ECO:0000256" key="5">
    <source>
        <dbReference type="ARBA" id="ARBA00023077"/>
    </source>
</evidence>
<dbReference type="PANTHER" id="PTHR47234:SF2">
    <property type="entry name" value="TONB-DEPENDENT RECEPTOR"/>
    <property type="match status" value="1"/>
</dbReference>
<keyword evidence="6 8" id="KW-0472">Membrane</keyword>
<comment type="similarity">
    <text evidence="8 9">Belongs to the TonB-dependent receptor family.</text>
</comment>
<dbReference type="EMBL" id="JBHUHT010000017">
    <property type="protein sequence ID" value="MFD2097293.1"/>
    <property type="molecule type" value="Genomic_DNA"/>
</dbReference>
<comment type="subcellular location">
    <subcellularLocation>
        <location evidence="1 8">Cell outer membrane</location>
        <topology evidence="1 8">Multi-pass membrane protein</topology>
    </subcellularLocation>
</comment>
<dbReference type="Pfam" id="PF00593">
    <property type="entry name" value="TonB_dep_Rec_b-barrel"/>
    <property type="match status" value="1"/>
</dbReference>
<dbReference type="Gene3D" id="2.170.130.10">
    <property type="entry name" value="TonB-dependent receptor, plug domain"/>
    <property type="match status" value="1"/>
</dbReference>
<organism evidence="13 14">
    <name type="scientific">Corallincola platygyrae</name>
    <dbReference type="NCBI Taxonomy" id="1193278"/>
    <lineage>
        <taxon>Bacteria</taxon>
        <taxon>Pseudomonadati</taxon>
        <taxon>Pseudomonadota</taxon>
        <taxon>Gammaproteobacteria</taxon>
        <taxon>Alteromonadales</taxon>
        <taxon>Psychromonadaceae</taxon>
        <taxon>Corallincola</taxon>
    </lineage>
</organism>
<accession>A0ABW4XQA5</accession>
<evidence type="ECO:0000256" key="7">
    <source>
        <dbReference type="ARBA" id="ARBA00023237"/>
    </source>
</evidence>
<dbReference type="InterPro" id="IPR012910">
    <property type="entry name" value="Plug_dom"/>
</dbReference>
<evidence type="ECO:0000259" key="11">
    <source>
        <dbReference type="Pfam" id="PF00593"/>
    </source>
</evidence>
<dbReference type="InterPro" id="IPR039426">
    <property type="entry name" value="TonB-dep_rcpt-like"/>
</dbReference>
<dbReference type="InterPro" id="IPR036942">
    <property type="entry name" value="Beta-barrel_TonB_sf"/>
</dbReference>
<sequence>MLTTKLNTITRSICLLAGIPLLAQPVLANDADSEEQVERIEITGSRIKRADMESASPVQLISAEDIAAGSYTSVEQVLQQSTASAGMATGASSNNGGVGAARVDLRGMGTQRTLVLVNGRRMVNSGTGADASVDLNTIPLAMIERIEVLKDGASAVYGSDAIAGVVNIITKKSFEGLELSGTYGGSGEGDANTGDISLLMGGSSDRGNFVLGATYVDRGSAKQSDRGWSSCALDGSTDPSCVPGSSTIPGGAVNPGDGWKQYDPNSGQWVNQTDAFNYVPYSYLYTPQERVSIFGNGNFELNDDLTAFTEFLYTKRTSDQQLAPSPVTGVQFGDDAIGNPFGSDVSYKRRMTEAGPRQYEQVTDTTRVVVGVEGYWDIGNGYDWDLSYTWGRNDANSKVHNLINNKKMMETAYSDSCGQNGVPCQDWFVPEGQISQETLDYVTYTDQSSGGNEMNVVNFNISGDAFEIPTGTVGFAAGLEYREEKGWFQPDSVTVAGESSQSQQDATDGSYDTTSAYAEFAIPLLSDMRFADDVTLEAAVRWFDYSTFGSDDTWKLGLSWKVDDEWMVRAVRSTAFRAPSVDELYGGNVGSFDYVTDPCSGYGDSDPTGALYQQCHSEIGNTDYQFNDFQIESTWVSDEDLQPETADTWTFGVVYSPEYVDGLSLTMDYYKIEIENAIVRIDTQQYLDACYGGISEACDTLNISRDSLTGEISNVDRPLTNVGYQQTSGIDTNVQYSFIAFDLDWSTNLDSSYLIEFEEDGNDYTGTISGMTGAYARWRSNANIRVGSDDWDFTYKMRYIHSMDDLYEDYEVSSVTYHDVSGQYYVNDSLSLKVGIDNLFDKEPPYVPSYSDMNTVPEAYDVLGRYFFAGFTYRM</sequence>
<keyword evidence="3 8" id="KW-1134">Transmembrane beta strand</keyword>
<dbReference type="PROSITE" id="PS52016">
    <property type="entry name" value="TONB_DEPENDENT_REC_3"/>
    <property type="match status" value="1"/>
</dbReference>
<evidence type="ECO:0000259" key="12">
    <source>
        <dbReference type="Pfam" id="PF07715"/>
    </source>
</evidence>
<dbReference type="PANTHER" id="PTHR47234">
    <property type="match status" value="1"/>
</dbReference>
<keyword evidence="10" id="KW-0732">Signal</keyword>
<keyword evidence="4 8" id="KW-0812">Transmembrane</keyword>
<dbReference type="Pfam" id="PF07715">
    <property type="entry name" value="Plug"/>
    <property type="match status" value="1"/>
</dbReference>
<name>A0ABW4XQA5_9GAMM</name>
<evidence type="ECO:0000256" key="3">
    <source>
        <dbReference type="ARBA" id="ARBA00022452"/>
    </source>
</evidence>
<dbReference type="SUPFAM" id="SSF56935">
    <property type="entry name" value="Porins"/>
    <property type="match status" value="1"/>
</dbReference>
<dbReference type="CDD" id="cd01347">
    <property type="entry name" value="ligand_gated_channel"/>
    <property type="match status" value="1"/>
</dbReference>
<keyword evidence="14" id="KW-1185">Reference proteome</keyword>
<evidence type="ECO:0000256" key="9">
    <source>
        <dbReference type="RuleBase" id="RU003357"/>
    </source>
</evidence>
<feature type="signal peptide" evidence="10">
    <location>
        <begin position="1"/>
        <end position="28"/>
    </location>
</feature>
<feature type="chain" id="PRO_5045772700" evidence="10">
    <location>
        <begin position="29"/>
        <end position="875"/>
    </location>
</feature>
<evidence type="ECO:0000256" key="2">
    <source>
        <dbReference type="ARBA" id="ARBA00022448"/>
    </source>
</evidence>
<evidence type="ECO:0000256" key="4">
    <source>
        <dbReference type="ARBA" id="ARBA00022692"/>
    </source>
</evidence>
<keyword evidence="13" id="KW-0675">Receptor</keyword>
<evidence type="ECO:0000256" key="1">
    <source>
        <dbReference type="ARBA" id="ARBA00004571"/>
    </source>
</evidence>
<evidence type="ECO:0000256" key="6">
    <source>
        <dbReference type="ARBA" id="ARBA00023136"/>
    </source>
</evidence>
<protein>
    <submittedName>
        <fullName evidence="13">TonB-dependent receptor plug domain-containing protein</fullName>
    </submittedName>
</protein>
<evidence type="ECO:0000256" key="8">
    <source>
        <dbReference type="PROSITE-ProRule" id="PRU01360"/>
    </source>
</evidence>
<keyword evidence="5 9" id="KW-0798">TonB box</keyword>
<keyword evidence="7 8" id="KW-0998">Cell outer membrane</keyword>
<feature type="domain" description="TonB-dependent receptor-like beta-barrel" evidence="11">
    <location>
        <begin position="330"/>
        <end position="839"/>
    </location>
</feature>
<dbReference type="Proteomes" id="UP001597380">
    <property type="component" value="Unassembled WGS sequence"/>
</dbReference>
<evidence type="ECO:0000313" key="14">
    <source>
        <dbReference type="Proteomes" id="UP001597380"/>
    </source>
</evidence>
<gene>
    <name evidence="13" type="ORF">ACFSJ3_14950</name>
</gene>
<dbReference type="InterPro" id="IPR000531">
    <property type="entry name" value="Beta-barrel_TonB"/>
</dbReference>